<dbReference type="OrthoDB" id="2898509at2759"/>
<reference evidence="3 4" key="1">
    <citation type="journal article" date="2016" name="BMC Genomics">
        <title>Comparative genomic and transcriptomic analyses of the Fuzhuan brick tea-fermentation fungus Aspergillus cristatus.</title>
        <authorList>
            <person name="Ge Y."/>
            <person name="Wang Y."/>
            <person name="Liu Y."/>
            <person name="Tan Y."/>
            <person name="Ren X."/>
            <person name="Zhang X."/>
            <person name="Hyde K.D."/>
            <person name="Liu Y."/>
            <person name="Liu Z."/>
        </authorList>
    </citation>
    <scope>NUCLEOTIDE SEQUENCE [LARGE SCALE GENOMIC DNA]</scope>
    <source>
        <strain evidence="3 4">GZAAS20.1005</strain>
    </source>
</reference>
<dbReference type="VEuPathDB" id="FungiDB:SI65_03487"/>
<gene>
    <name evidence="3" type="ORF">SI65_03487</name>
</gene>
<comment type="caution">
    <text evidence="3">The sequence shown here is derived from an EMBL/GenBank/DDBJ whole genome shotgun (WGS) entry which is preliminary data.</text>
</comment>
<evidence type="ECO:0000313" key="3">
    <source>
        <dbReference type="EMBL" id="ODM20434.1"/>
    </source>
</evidence>
<feature type="region of interest" description="Disordered" evidence="2">
    <location>
        <begin position="152"/>
        <end position="182"/>
    </location>
</feature>
<dbReference type="AlphaFoldDB" id="A0A1E3BHK9"/>
<dbReference type="InterPro" id="IPR036291">
    <property type="entry name" value="NAD(P)-bd_dom_sf"/>
</dbReference>
<keyword evidence="1" id="KW-0560">Oxidoreductase</keyword>
<dbReference type="Proteomes" id="UP000094569">
    <property type="component" value="Unassembled WGS sequence"/>
</dbReference>
<keyword evidence="4" id="KW-1185">Reference proteome</keyword>
<protein>
    <submittedName>
        <fullName evidence="3">Uncharacterized protein</fullName>
    </submittedName>
</protein>
<sequence length="182" mass="19967">MASMLHEATIYVLGRSATRFASQRMKLESIYPGCNIVFIEVEISLLGEVDAACERIVGAERKVDYFYMSPGLIPLNGPEYTKEGLEICFALSYYTRMRLVSNLLPLLSQSQHPRVLSVLNGGKEKAIYDNDIGLAKNWSPIAVINHTTTMTTLSSSTSQKTTSKSPSCMHSPAGSKRTSLPG</sequence>
<organism evidence="3 4">
    <name type="scientific">Aspergillus cristatus</name>
    <name type="common">Chinese Fuzhuan brick tea-fermentation fungus</name>
    <name type="synonym">Eurotium cristatum</name>
    <dbReference type="NCBI Taxonomy" id="573508"/>
    <lineage>
        <taxon>Eukaryota</taxon>
        <taxon>Fungi</taxon>
        <taxon>Dikarya</taxon>
        <taxon>Ascomycota</taxon>
        <taxon>Pezizomycotina</taxon>
        <taxon>Eurotiomycetes</taxon>
        <taxon>Eurotiomycetidae</taxon>
        <taxon>Eurotiales</taxon>
        <taxon>Aspergillaceae</taxon>
        <taxon>Aspergillus</taxon>
        <taxon>Aspergillus subgen. Aspergillus</taxon>
    </lineage>
</organism>
<dbReference type="PANTHER" id="PTHR47534:SF3">
    <property type="entry name" value="ALCOHOL DEHYDROGENASE-LIKE C-TERMINAL DOMAIN-CONTAINING PROTEIN"/>
    <property type="match status" value="1"/>
</dbReference>
<feature type="compositionally biased region" description="Low complexity" evidence="2">
    <location>
        <begin position="152"/>
        <end position="167"/>
    </location>
</feature>
<dbReference type="InterPro" id="IPR052228">
    <property type="entry name" value="Sec_Metab_Biosynth_Oxidored"/>
</dbReference>
<dbReference type="GO" id="GO:0016491">
    <property type="term" value="F:oxidoreductase activity"/>
    <property type="evidence" value="ECO:0007669"/>
    <property type="project" value="UniProtKB-KW"/>
</dbReference>
<evidence type="ECO:0000256" key="2">
    <source>
        <dbReference type="SAM" id="MobiDB-lite"/>
    </source>
</evidence>
<dbReference type="PANTHER" id="PTHR47534">
    <property type="entry name" value="YALI0E05731P"/>
    <property type="match status" value="1"/>
</dbReference>
<dbReference type="EMBL" id="JXNT01000003">
    <property type="protein sequence ID" value="ODM20434.1"/>
    <property type="molecule type" value="Genomic_DNA"/>
</dbReference>
<evidence type="ECO:0000256" key="1">
    <source>
        <dbReference type="ARBA" id="ARBA00023002"/>
    </source>
</evidence>
<dbReference type="Gene3D" id="3.40.50.720">
    <property type="entry name" value="NAD(P)-binding Rossmann-like Domain"/>
    <property type="match status" value="1"/>
</dbReference>
<evidence type="ECO:0000313" key="4">
    <source>
        <dbReference type="Proteomes" id="UP000094569"/>
    </source>
</evidence>
<dbReference type="SUPFAM" id="SSF51735">
    <property type="entry name" value="NAD(P)-binding Rossmann-fold domains"/>
    <property type="match status" value="1"/>
</dbReference>
<name>A0A1E3BHK9_ASPCR</name>
<proteinExistence type="predicted"/>
<accession>A0A1E3BHK9</accession>